<evidence type="ECO:0000313" key="1">
    <source>
        <dbReference type="EMBL" id="SCC60271.1"/>
    </source>
</evidence>
<dbReference type="EMBL" id="FMBG01000021">
    <property type="protein sequence ID" value="SCC60271.1"/>
    <property type="molecule type" value="Genomic_DNA"/>
</dbReference>
<proteinExistence type="predicted"/>
<evidence type="ECO:0000313" key="2">
    <source>
        <dbReference type="Proteomes" id="UP000195728"/>
    </source>
</evidence>
<name>A0AB37YY78_9BACI</name>
<comment type="caution">
    <text evidence="1">The sequence shown here is derived from an EMBL/GenBank/DDBJ whole genome shotgun (WGS) entry which is preliminary data.</text>
</comment>
<reference evidence="1 2" key="1">
    <citation type="submission" date="2016-08" db="EMBL/GenBank/DDBJ databases">
        <authorList>
            <person name="Loux V."/>
            <person name="Rue O."/>
        </authorList>
    </citation>
    <scope>NUCLEOTIDE SEQUENCE [LARGE SCALE GENOMIC DNA]</scope>
    <source>
        <strain evidence="1 2">WSBC_10311</strain>
    </source>
</reference>
<protein>
    <submittedName>
        <fullName evidence="1">Uncharacterized protein</fullName>
    </submittedName>
</protein>
<gene>
    <name evidence="1" type="ORF">BC10311_04924</name>
</gene>
<dbReference type="Proteomes" id="UP000195728">
    <property type="component" value="Unassembled WGS sequence"/>
</dbReference>
<sequence>MGTWLCTKV</sequence>
<organism evidence="1 2">
    <name type="scientific">Bacillus wiedmannii</name>
    <dbReference type="NCBI Taxonomy" id="1890302"/>
    <lineage>
        <taxon>Bacteria</taxon>
        <taxon>Bacillati</taxon>
        <taxon>Bacillota</taxon>
        <taxon>Bacilli</taxon>
        <taxon>Bacillales</taxon>
        <taxon>Bacillaceae</taxon>
        <taxon>Bacillus</taxon>
        <taxon>Bacillus cereus group</taxon>
    </lineage>
</organism>
<accession>A0AB37YY78</accession>